<protein>
    <submittedName>
        <fullName evidence="1">Uncharacterized protein</fullName>
    </submittedName>
</protein>
<dbReference type="AlphaFoldDB" id="A0A8J2BVB3"/>
<sequence length="63" mass="7197">MPSPTRGGGWKEKGKFREASLMPIALFRLVKRGQSRARESIRRRMELSPAKQCQASVRLRLGQ</sequence>
<proteinExistence type="predicted"/>
<gene>
    <name evidence="1" type="ORF">MPNT_60053</name>
</gene>
<accession>A0A8J2BVB3</accession>
<organism evidence="1 2">
    <name type="scientific">Candidatus Methylacidithermus pantelleriae</name>
    <dbReference type="NCBI Taxonomy" id="2744239"/>
    <lineage>
        <taxon>Bacteria</taxon>
        <taxon>Pseudomonadati</taxon>
        <taxon>Verrucomicrobiota</taxon>
        <taxon>Methylacidiphilae</taxon>
        <taxon>Methylacidiphilales</taxon>
        <taxon>Methylacidiphilaceae</taxon>
        <taxon>Candidatus Methylacidithermus</taxon>
    </lineage>
</organism>
<comment type="caution">
    <text evidence="1">The sequence shown here is derived from an EMBL/GenBank/DDBJ whole genome shotgun (WGS) entry which is preliminary data.</text>
</comment>
<name>A0A8J2BVB3_9BACT</name>
<reference evidence="1" key="1">
    <citation type="submission" date="2021-02" db="EMBL/GenBank/DDBJ databases">
        <authorList>
            <person name="Cremers G."/>
            <person name="Picone N."/>
        </authorList>
    </citation>
    <scope>NUCLEOTIDE SEQUENCE</scope>
    <source>
        <strain evidence="1">PQ17</strain>
    </source>
</reference>
<evidence type="ECO:0000313" key="1">
    <source>
        <dbReference type="EMBL" id="CAF0703639.1"/>
    </source>
</evidence>
<dbReference type="Proteomes" id="UP000663859">
    <property type="component" value="Unassembled WGS sequence"/>
</dbReference>
<dbReference type="EMBL" id="CAJNOB010000056">
    <property type="protein sequence ID" value="CAF0703639.1"/>
    <property type="molecule type" value="Genomic_DNA"/>
</dbReference>
<evidence type="ECO:0000313" key="2">
    <source>
        <dbReference type="Proteomes" id="UP000663859"/>
    </source>
</evidence>
<keyword evidence="2" id="KW-1185">Reference proteome</keyword>